<comment type="caution">
    <text evidence="2">The sequence shown here is derived from an EMBL/GenBank/DDBJ whole genome shotgun (WGS) entry which is preliminary data.</text>
</comment>
<evidence type="ECO:0000313" key="3">
    <source>
        <dbReference type="Proteomes" id="UP000010411"/>
    </source>
</evidence>
<dbReference type="InterPro" id="IPR002645">
    <property type="entry name" value="STAS_dom"/>
</dbReference>
<dbReference type="Pfam" id="PF01740">
    <property type="entry name" value="STAS"/>
    <property type="match status" value="1"/>
</dbReference>
<evidence type="ECO:0000313" key="2">
    <source>
        <dbReference type="EMBL" id="EKX60145.1"/>
    </source>
</evidence>
<dbReference type="CDD" id="cd07043">
    <property type="entry name" value="STAS_anti-anti-sigma_factors"/>
    <property type="match status" value="1"/>
</dbReference>
<dbReference type="PATRIC" id="fig|698759.3.peg.9122"/>
<dbReference type="InterPro" id="IPR036513">
    <property type="entry name" value="STAS_dom_sf"/>
</dbReference>
<proteinExistence type="predicted"/>
<dbReference type="Proteomes" id="UP000010411">
    <property type="component" value="Unassembled WGS sequence"/>
</dbReference>
<dbReference type="EMBL" id="AEJC01000673">
    <property type="protein sequence ID" value="EKX60145.1"/>
    <property type="molecule type" value="Genomic_DNA"/>
</dbReference>
<dbReference type="AlphaFoldDB" id="L1KI30"/>
<protein>
    <submittedName>
        <fullName evidence="2">STAS domain protein</fullName>
    </submittedName>
</protein>
<name>L1KI30_9ACTN</name>
<evidence type="ECO:0000259" key="1">
    <source>
        <dbReference type="Pfam" id="PF01740"/>
    </source>
</evidence>
<reference evidence="2 3" key="1">
    <citation type="submission" date="2012-11" db="EMBL/GenBank/DDBJ databases">
        <authorList>
            <person name="Huguet-Tapia J.C."/>
            <person name="Durkin A.S."/>
            <person name="Pettis G.S."/>
            <person name="Badger J.H."/>
        </authorList>
    </citation>
    <scope>NUCLEOTIDE SEQUENCE [LARGE SCALE GENOMIC DNA]</scope>
    <source>
        <strain evidence="2 3">91-03</strain>
    </source>
</reference>
<gene>
    <name evidence="2" type="ORF">STRIP9103_09266</name>
</gene>
<dbReference type="Gene3D" id="3.30.750.24">
    <property type="entry name" value="STAS domain"/>
    <property type="match status" value="1"/>
</dbReference>
<dbReference type="SUPFAM" id="SSF52091">
    <property type="entry name" value="SpoIIaa-like"/>
    <property type="match status" value="1"/>
</dbReference>
<keyword evidence="3" id="KW-1185">Reference proteome</keyword>
<sequence length="115" mass="12485">MPEPTMALLIYDLDGHRIVEVNEVVDIANADQFAGELATLIRESPERTVIVDLGCPLLTTAGVIFLERAHAVAARCGRVLRVTAGHRISRKVLRITGADHLLDVHPDLLTALDAT</sequence>
<feature type="domain" description="STAS" evidence="1">
    <location>
        <begin position="13"/>
        <end position="108"/>
    </location>
</feature>
<organism evidence="2 3">
    <name type="scientific">Streptomyces ipomoeae 91-03</name>
    <dbReference type="NCBI Taxonomy" id="698759"/>
    <lineage>
        <taxon>Bacteria</taxon>
        <taxon>Bacillati</taxon>
        <taxon>Actinomycetota</taxon>
        <taxon>Actinomycetes</taxon>
        <taxon>Kitasatosporales</taxon>
        <taxon>Streptomycetaceae</taxon>
        <taxon>Streptomyces</taxon>
    </lineage>
</organism>
<accession>L1KI30</accession>